<dbReference type="RefSeq" id="WP_011521912.1">
    <property type="nucleotide sequence ID" value="NC_008009.1"/>
</dbReference>
<feature type="domain" description="DUF4136" evidence="2">
    <location>
        <begin position="22"/>
        <end position="182"/>
    </location>
</feature>
<dbReference type="STRING" id="204669.Acid345_1107"/>
<feature type="signal peptide" evidence="1">
    <location>
        <begin position="1"/>
        <end position="19"/>
    </location>
</feature>
<dbReference type="Gene3D" id="3.30.160.670">
    <property type="match status" value="1"/>
</dbReference>
<dbReference type="Pfam" id="PF13590">
    <property type="entry name" value="DUF4136"/>
    <property type="match status" value="1"/>
</dbReference>
<dbReference type="KEGG" id="aba:Acid345_1107"/>
<evidence type="ECO:0000256" key="1">
    <source>
        <dbReference type="SAM" id="SignalP"/>
    </source>
</evidence>
<dbReference type="HOGENOM" id="CLU_1466382_0_0_0"/>
<gene>
    <name evidence="3" type="ordered locus">Acid345_1107</name>
</gene>
<organism evidence="3 4">
    <name type="scientific">Koribacter versatilis (strain Ellin345)</name>
    <dbReference type="NCBI Taxonomy" id="204669"/>
    <lineage>
        <taxon>Bacteria</taxon>
        <taxon>Pseudomonadati</taxon>
        <taxon>Acidobacteriota</taxon>
        <taxon>Terriglobia</taxon>
        <taxon>Terriglobales</taxon>
        <taxon>Candidatus Korobacteraceae</taxon>
        <taxon>Candidatus Korobacter</taxon>
    </lineage>
</organism>
<reference evidence="3 4" key="1">
    <citation type="journal article" date="2009" name="Appl. Environ. Microbiol.">
        <title>Three genomes from the phylum Acidobacteria provide insight into the lifestyles of these microorganisms in soils.</title>
        <authorList>
            <person name="Ward N.L."/>
            <person name="Challacombe J.F."/>
            <person name="Janssen P.H."/>
            <person name="Henrissat B."/>
            <person name="Coutinho P.M."/>
            <person name="Wu M."/>
            <person name="Xie G."/>
            <person name="Haft D.H."/>
            <person name="Sait M."/>
            <person name="Badger J."/>
            <person name="Barabote R.D."/>
            <person name="Bradley B."/>
            <person name="Brettin T.S."/>
            <person name="Brinkac L.M."/>
            <person name="Bruce D."/>
            <person name="Creasy T."/>
            <person name="Daugherty S.C."/>
            <person name="Davidsen T.M."/>
            <person name="DeBoy R.T."/>
            <person name="Detter J.C."/>
            <person name="Dodson R.J."/>
            <person name="Durkin A.S."/>
            <person name="Ganapathy A."/>
            <person name="Gwinn-Giglio M."/>
            <person name="Han C.S."/>
            <person name="Khouri H."/>
            <person name="Kiss H."/>
            <person name="Kothari S.P."/>
            <person name="Madupu R."/>
            <person name="Nelson K.E."/>
            <person name="Nelson W.C."/>
            <person name="Paulsen I."/>
            <person name="Penn K."/>
            <person name="Ren Q."/>
            <person name="Rosovitz M.J."/>
            <person name="Selengut J.D."/>
            <person name="Shrivastava S."/>
            <person name="Sullivan S.A."/>
            <person name="Tapia R."/>
            <person name="Thompson L.S."/>
            <person name="Watkins K.L."/>
            <person name="Yang Q."/>
            <person name="Yu C."/>
            <person name="Zafar N."/>
            <person name="Zhou L."/>
            <person name="Kuske C.R."/>
        </authorList>
    </citation>
    <scope>NUCLEOTIDE SEQUENCE [LARGE SCALE GENOMIC DNA]</scope>
    <source>
        <strain evidence="3 4">Ellin345</strain>
    </source>
</reference>
<sequence>MKSQVALCVLLLASSTIFAQKVKTGFKKGTNFAQYKTYSVAPGEMPAQKPILREIIKNTIQQEFAKRGLTQVESGGDLILVHDGSIDYQGNVALTTLYIPLPGYNDIFWDPTMWVGGNVGWAVSGTYFQQGTLALEFVDPKAKAVVWIGTVRQSINFELDSKEKTMKLLDKAIVKLIDEYPPKG</sequence>
<dbReference type="Proteomes" id="UP000002432">
    <property type="component" value="Chromosome"/>
</dbReference>
<keyword evidence="4" id="KW-1185">Reference proteome</keyword>
<accession>Q1ISP0</accession>
<dbReference type="EMBL" id="CP000360">
    <property type="protein sequence ID" value="ABF40110.1"/>
    <property type="molecule type" value="Genomic_DNA"/>
</dbReference>
<evidence type="ECO:0000259" key="2">
    <source>
        <dbReference type="Pfam" id="PF13590"/>
    </source>
</evidence>
<evidence type="ECO:0000313" key="3">
    <source>
        <dbReference type="EMBL" id="ABF40110.1"/>
    </source>
</evidence>
<keyword evidence="1" id="KW-0732">Signal</keyword>
<dbReference type="InterPro" id="IPR025411">
    <property type="entry name" value="DUF4136"/>
</dbReference>
<proteinExistence type="predicted"/>
<dbReference type="OrthoDB" id="118896at2"/>
<feature type="chain" id="PRO_5004191941" description="DUF4136 domain-containing protein" evidence="1">
    <location>
        <begin position="20"/>
        <end position="184"/>
    </location>
</feature>
<protein>
    <recommendedName>
        <fullName evidence="2">DUF4136 domain-containing protein</fullName>
    </recommendedName>
</protein>
<dbReference type="EnsemblBacteria" id="ABF40110">
    <property type="protein sequence ID" value="ABF40110"/>
    <property type="gene ID" value="Acid345_1107"/>
</dbReference>
<dbReference type="AlphaFoldDB" id="Q1ISP0"/>
<evidence type="ECO:0000313" key="4">
    <source>
        <dbReference type="Proteomes" id="UP000002432"/>
    </source>
</evidence>
<name>Q1ISP0_KORVE</name>